<proteinExistence type="predicted"/>
<comment type="caution">
    <text evidence="3">The sequence shown here is derived from an EMBL/GenBank/DDBJ whole genome shotgun (WGS) entry which is preliminary data.</text>
</comment>
<evidence type="ECO:0000256" key="1">
    <source>
        <dbReference type="SAM" id="Coils"/>
    </source>
</evidence>
<name>A0AAJ0G5W0_9PEZI</name>
<feature type="compositionally biased region" description="Low complexity" evidence="2">
    <location>
        <begin position="343"/>
        <end position="359"/>
    </location>
</feature>
<evidence type="ECO:0000313" key="3">
    <source>
        <dbReference type="EMBL" id="KAK3048703.1"/>
    </source>
</evidence>
<evidence type="ECO:0000256" key="2">
    <source>
        <dbReference type="SAM" id="MobiDB-lite"/>
    </source>
</evidence>
<protein>
    <submittedName>
        <fullName evidence="3">Uncharacterized protein</fullName>
    </submittedName>
</protein>
<feature type="coiled-coil region" evidence="1">
    <location>
        <begin position="128"/>
        <end position="236"/>
    </location>
</feature>
<keyword evidence="1" id="KW-0175">Coiled coil</keyword>
<reference evidence="3" key="1">
    <citation type="submission" date="2023-04" db="EMBL/GenBank/DDBJ databases">
        <title>Black Yeasts Isolated from many extreme environments.</title>
        <authorList>
            <person name="Coleine C."/>
            <person name="Stajich J.E."/>
            <person name="Selbmann L."/>
        </authorList>
    </citation>
    <scope>NUCLEOTIDE SEQUENCE</scope>
    <source>
        <strain evidence="3">CCFEE 5312</strain>
    </source>
</reference>
<dbReference type="AlphaFoldDB" id="A0AAJ0G5W0"/>
<gene>
    <name evidence="3" type="ORF">LTR09_010012</name>
</gene>
<feature type="region of interest" description="Disordered" evidence="2">
    <location>
        <begin position="333"/>
        <end position="361"/>
    </location>
</feature>
<accession>A0AAJ0G5W0</accession>
<organism evidence="3 4">
    <name type="scientific">Extremus antarcticus</name>
    <dbReference type="NCBI Taxonomy" id="702011"/>
    <lineage>
        <taxon>Eukaryota</taxon>
        <taxon>Fungi</taxon>
        <taxon>Dikarya</taxon>
        <taxon>Ascomycota</taxon>
        <taxon>Pezizomycotina</taxon>
        <taxon>Dothideomycetes</taxon>
        <taxon>Dothideomycetidae</taxon>
        <taxon>Mycosphaerellales</taxon>
        <taxon>Extremaceae</taxon>
        <taxon>Extremus</taxon>
    </lineage>
</organism>
<sequence>MNPSVTAPAPSSSPKMSAFTLCAAMAFIGLFHAAPSIVTIPGLFHYPYLTRLSILLQLVLLVLKVTNTDIGHFIAIPRNKYSRKYAPFKDADAALQHTNMKLAEAETTIIKNQEAHRVESFNAELQHITQMTESRQAANDKIRALNQTVQRLNKALAQRKEADAVVQSDLERAVEYSEDTDAAHQQTKAALEAEKRAHEALKQDKDTLQQSYDTLEKASEEEIKQLKAAKDQLDGKFRASDGANHVTGHAFQDFVARPGMTSKHAPPVLVDLEKFEAAYKRVEQQQIAEPKQKLQTELQAVEVEHKKELKHGKEMLALEVRKHFHCGLEEGRLSASVSPSSDATPARTRTTRRSSPTPRLLHNAGFESFTMLKDAFRTYTGKKVLRAGPFSLHLRSKAKRSCQSGRGLLTDGSNAMALD</sequence>
<dbReference type="Proteomes" id="UP001271007">
    <property type="component" value="Unassembled WGS sequence"/>
</dbReference>
<evidence type="ECO:0000313" key="4">
    <source>
        <dbReference type="Proteomes" id="UP001271007"/>
    </source>
</evidence>
<keyword evidence="4" id="KW-1185">Reference proteome</keyword>
<dbReference type="EMBL" id="JAWDJX010000046">
    <property type="protein sequence ID" value="KAK3048703.1"/>
    <property type="molecule type" value="Genomic_DNA"/>
</dbReference>